<reference evidence="3" key="2">
    <citation type="submission" date="2015-01" db="EMBL/GenBank/DDBJ databases">
        <title>Evolutionary Origins and Diversification of the Mycorrhizal Mutualists.</title>
        <authorList>
            <consortium name="DOE Joint Genome Institute"/>
            <consortium name="Mycorrhizal Genomics Consortium"/>
            <person name="Kohler A."/>
            <person name="Kuo A."/>
            <person name="Nagy L.G."/>
            <person name="Floudas D."/>
            <person name="Copeland A."/>
            <person name="Barry K.W."/>
            <person name="Cichocki N."/>
            <person name="Veneault-Fourrey C."/>
            <person name="LaButti K."/>
            <person name="Lindquist E.A."/>
            <person name="Lipzen A."/>
            <person name="Lundell T."/>
            <person name="Morin E."/>
            <person name="Murat C."/>
            <person name="Riley R."/>
            <person name="Ohm R."/>
            <person name="Sun H."/>
            <person name="Tunlid A."/>
            <person name="Henrissat B."/>
            <person name="Grigoriev I.V."/>
            <person name="Hibbett D.S."/>
            <person name="Martin F."/>
        </authorList>
    </citation>
    <scope>NUCLEOTIDE SEQUENCE [LARGE SCALE GENOMIC DNA]</scope>
    <source>
        <strain evidence="3">Zn</strain>
    </source>
</reference>
<evidence type="ECO:0000313" key="3">
    <source>
        <dbReference type="Proteomes" id="UP000054321"/>
    </source>
</evidence>
<dbReference type="AlphaFoldDB" id="A0A0C3HCG7"/>
<dbReference type="InParanoid" id="A0A0C3HCG7"/>
<feature type="compositionally biased region" description="Polar residues" evidence="1">
    <location>
        <begin position="161"/>
        <end position="173"/>
    </location>
</feature>
<feature type="region of interest" description="Disordered" evidence="1">
    <location>
        <begin position="147"/>
        <end position="211"/>
    </location>
</feature>
<dbReference type="OrthoDB" id="4356994at2759"/>
<gene>
    <name evidence="2" type="ORF">OIDMADRAFT_54035</name>
</gene>
<dbReference type="Proteomes" id="UP000054321">
    <property type="component" value="Unassembled WGS sequence"/>
</dbReference>
<feature type="compositionally biased region" description="Basic and acidic residues" evidence="1">
    <location>
        <begin position="188"/>
        <end position="206"/>
    </location>
</feature>
<proteinExistence type="predicted"/>
<organism evidence="2 3">
    <name type="scientific">Oidiodendron maius (strain Zn)</name>
    <dbReference type="NCBI Taxonomy" id="913774"/>
    <lineage>
        <taxon>Eukaryota</taxon>
        <taxon>Fungi</taxon>
        <taxon>Dikarya</taxon>
        <taxon>Ascomycota</taxon>
        <taxon>Pezizomycotina</taxon>
        <taxon>Leotiomycetes</taxon>
        <taxon>Leotiomycetes incertae sedis</taxon>
        <taxon>Myxotrichaceae</taxon>
        <taxon>Oidiodendron</taxon>
    </lineage>
</organism>
<protein>
    <submittedName>
        <fullName evidence="2">Uncharacterized protein</fullName>
    </submittedName>
</protein>
<evidence type="ECO:0000256" key="1">
    <source>
        <dbReference type="SAM" id="MobiDB-lite"/>
    </source>
</evidence>
<dbReference type="EMBL" id="KN832876">
    <property type="protein sequence ID" value="KIN00890.1"/>
    <property type="molecule type" value="Genomic_DNA"/>
</dbReference>
<evidence type="ECO:0000313" key="2">
    <source>
        <dbReference type="EMBL" id="KIN00890.1"/>
    </source>
</evidence>
<accession>A0A0C3HCG7</accession>
<keyword evidence="3" id="KW-1185">Reference proteome</keyword>
<reference evidence="2 3" key="1">
    <citation type="submission" date="2014-04" db="EMBL/GenBank/DDBJ databases">
        <authorList>
            <consortium name="DOE Joint Genome Institute"/>
            <person name="Kuo A."/>
            <person name="Martino E."/>
            <person name="Perotto S."/>
            <person name="Kohler A."/>
            <person name="Nagy L.G."/>
            <person name="Floudas D."/>
            <person name="Copeland A."/>
            <person name="Barry K.W."/>
            <person name="Cichocki N."/>
            <person name="Veneault-Fourrey C."/>
            <person name="LaButti K."/>
            <person name="Lindquist E.A."/>
            <person name="Lipzen A."/>
            <person name="Lundell T."/>
            <person name="Morin E."/>
            <person name="Murat C."/>
            <person name="Sun H."/>
            <person name="Tunlid A."/>
            <person name="Henrissat B."/>
            <person name="Grigoriev I.V."/>
            <person name="Hibbett D.S."/>
            <person name="Martin F."/>
            <person name="Nordberg H.P."/>
            <person name="Cantor M.N."/>
            <person name="Hua S.X."/>
        </authorList>
    </citation>
    <scope>NUCLEOTIDE SEQUENCE [LARGE SCALE GENOMIC DNA]</scope>
    <source>
        <strain evidence="2 3">Zn</strain>
    </source>
</reference>
<dbReference type="HOGENOM" id="CLU_1220014_0_0_1"/>
<sequence>MVRYNNASVLRRLDLDNVDKLKIIMNILLSALEAQSTEIPDADTTDVVLYWWEREWIKTVLKAVDRNTDYHLLKGAIVRFCAARQESQARVETAVHELETLADEDVLMVPETHMAEYTEALRRFEALPRSASQRLLEEAFIAMKEMSNKRRSVKRGDAKDQNASLCSQPQPTTKRTRPQEEEEEGSQDVEKLDAKKPKCETKEYKPRGPSACTTCRQAKVRVPLTDD</sequence>
<name>A0A0C3HCG7_OIDMZ</name>